<dbReference type="PANTHER" id="PTHR38761:SF1">
    <property type="entry name" value="GLUTAMATE--CYSTEINE LIGASE"/>
    <property type="match status" value="1"/>
</dbReference>
<keyword evidence="4 8" id="KW-0317">Glutathione biosynthesis</keyword>
<dbReference type="Proteomes" id="UP000198623">
    <property type="component" value="Unassembled WGS sequence"/>
</dbReference>
<dbReference type="GO" id="GO:0005524">
    <property type="term" value="F:ATP binding"/>
    <property type="evidence" value="ECO:0007669"/>
    <property type="project" value="UniProtKB-KW"/>
</dbReference>
<evidence type="ECO:0000256" key="9">
    <source>
        <dbReference type="RuleBase" id="RU004391"/>
    </source>
</evidence>
<protein>
    <recommendedName>
        <fullName evidence="8">Glutamate--cysteine ligase</fullName>
        <ecNumber evidence="8">6.3.2.2</ecNumber>
    </recommendedName>
    <alternativeName>
        <fullName evidence="8">Gamma-ECS</fullName>
        <shortName evidence="8">GCS</shortName>
    </alternativeName>
    <alternativeName>
        <fullName evidence="8">Gamma-glutamylcysteine synthetase</fullName>
    </alternativeName>
</protein>
<evidence type="ECO:0000259" key="10">
    <source>
        <dbReference type="Pfam" id="PF04262"/>
    </source>
</evidence>
<dbReference type="Gene3D" id="3.30.590.20">
    <property type="match status" value="1"/>
</dbReference>
<keyword evidence="6 8" id="KW-0067">ATP-binding</keyword>
<evidence type="ECO:0000256" key="6">
    <source>
        <dbReference type="ARBA" id="ARBA00022840"/>
    </source>
</evidence>
<dbReference type="HAMAP" id="MF_00578">
    <property type="entry name" value="Glu_cys_ligase"/>
    <property type="match status" value="1"/>
</dbReference>
<dbReference type="OrthoDB" id="9803907at2"/>
<dbReference type="RefSeq" id="WP_090730141.1">
    <property type="nucleotide sequence ID" value="NZ_FOOU01000016.1"/>
</dbReference>
<dbReference type="PANTHER" id="PTHR38761">
    <property type="entry name" value="GLUTAMATE--CYSTEINE LIGASE"/>
    <property type="match status" value="1"/>
</dbReference>
<proteinExistence type="inferred from homology"/>
<evidence type="ECO:0000256" key="8">
    <source>
        <dbReference type="HAMAP-Rule" id="MF_00578"/>
    </source>
</evidence>
<evidence type="ECO:0000256" key="7">
    <source>
        <dbReference type="ARBA" id="ARBA00048819"/>
    </source>
</evidence>
<comment type="pathway">
    <text evidence="1 8 9">Sulfur metabolism; glutathione biosynthesis; glutathione from L-cysteine and L-glutamate: step 1/2.</text>
</comment>
<comment type="catalytic activity">
    <reaction evidence="7 8 9">
        <text>L-cysteine + L-glutamate + ATP = gamma-L-glutamyl-L-cysteine + ADP + phosphate + H(+)</text>
        <dbReference type="Rhea" id="RHEA:13285"/>
        <dbReference type="ChEBI" id="CHEBI:15378"/>
        <dbReference type="ChEBI" id="CHEBI:29985"/>
        <dbReference type="ChEBI" id="CHEBI:30616"/>
        <dbReference type="ChEBI" id="CHEBI:35235"/>
        <dbReference type="ChEBI" id="CHEBI:43474"/>
        <dbReference type="ChEBI" id="CHEBI:58173"/>
        <dbReference type="ChEBI" id="CHEBI:456216"/>
        <dbReference type="EC" id="6.3.2.2"/>
    </reaction>
</comment>
<evidence type="ECO:0000256" key="1">
    <source>
        <dbReference type="ARBA" id="ARBA00005006"/>
    </source>
</evidence>
<dbReference type="GO" id="GO:0005829">
    <property type="term" value="C:cytosol"/>
    <property type="evidence" value="ECO:0007669"/>
    <property type="project" value="TreeGrafter"/>
</dbReference>
<dbReference type="EC" id="6.3.2.2" evidence="8"/>
<sequence length="521" mass="58651">MASVLKKQLEQLVSSGHYVHLKGVLHGIEKEGLRVDGSGELSQTGHPAGLGSALTNSTITTDYSESLLEFITPVFETPEAALNFLDNLHRFSYQHLGDELIWGGSMPCHINNEADIPIARFGASNVGQLKHIYRVGLEHRYGKMMQTIAGIHYNFSLPDNFWQALQTQQGNTDSLQTFRSASYFRLIRNFRRHSWLLLYLFGASPALCDSFLNGKKHKLETLQEHTLYLPYATSLRMSDLGYSNKAQSSLNICFNHLNTYISSLHRAIHTPYPAYEKTGVKVDGHYKQINTNILQIENEYYSDVRPKRVAHAGEKPLHALQQRGVEYIEVRNTDINPFLPTGIDVQQSKFLDAFLISCLLMGDDEISEIECDMISDNLEKVVTRGRKPGLMLETPDGPVSLQQAGNSILEQVQMTTELLDTLHQSREYQLAITAQQAKLDDVSLTPSAQVLKELKESGLSHTQWLLQKSAEHRQTFMRSTLSSDVQQALTQQVSTSVQLQKEIEASDTVDFDQYLADYLAS</sequence>
<dbReference type="Pfam" id="PF04262">
    <property type="entry name" value="Glu_cys_ligase"/>
    <property type="match status" value="1"/>
</dbReference>
<organism evidence="11 12">
    <name type="scientific">Neptunomonas qingdaonensis</name>
    <dbReference type="NCBI Taxonomy" id="1045558"/>
    <lineage>
        <taxon>Bacteria</taxon>
        <taxon>Pseudomonadati</taxon>
        <taxon>Pseudomonadota</taxon>
        <taxon>Gammaproteobacteria</taxon>
        <taxon>Oceanospirillales</taxon>
        <taxon>Oceanospirillaceae</taxon>
        <taxon>Neptunomonas</taxon>
    </lineage>
</organism>
<accession>A0A1I2VC00</accession>
<evidence type="ECO:0000313" key="12">
    <source>
        <dbReference type="Proteomes" id="UP000198623"/>
    </source>
</evidence>
<dbReference type="InterPro" id="IPR014746">
    <property type="entry name" value="Gln_synth/guanido_kin_cat_dom"/>
</dbReference>
<reference evidence="12" key="1">
    <citation type="submission" date="2016-10" db="EMBL/GenBank/DDBJ databases">
        <authorList>
            <person name="Varghese N."/>
            <person name="Submissions S."/>
        </authorList>
    </citation>
    <scope>NUCLEOTIDE SEQUENCE [LARGE SCALE GENOMIC DNA]</scope>
    <source>
        <strain evidence="12">CGMCC 1.10971</strain>
    </source>
</reference>
<dbReference type="EMBL" id="FOOU01000016">
    <property type="protein sequence ID" value="SFG86838.1"/>
    <property type="molecule type" value="Genomic_DNA"/>
</dbReference>
<dbReference type="GO" id="GO:0004357">
    <property type="term" value="F:glutamate-cysteine ligase activity"/>
    <property type="evidence" value="ECO:0007669"/>
    <property type="project" value="UniProtKB-UniRule"/>
</dbReference>
<dbReference type="SUPFAM" id="SSF55931">
    <property type="entry name" value="Glutamine synthetase/guanido kinase"/>
    <property type="match status" value="1"/>
</dbReference>
<keyword evidence="12" id="KW-1185">Reference proteome</keyword>
<evidence type="ECO:0000313" key="11">
    <source>
        <dbReference type="EMBL" id="SFG86838.1"/>
    </source>
</evidence>
<evidence type="ECO:0000256" key="3">
    <source>
        <dbReference type="ARBA" id="ARBA00022598"/>
    </source>
</evidence>
<gene>
    <name evidence="8" type="primary">gshA</name>
    <name evidence="11" type="ORF">SAMN05216175_11658</name>
</gene>
<feature type="domain" description="Glutamate--cysteine ligase" evidence="10">
    <location>
        <begin position="10"/>
        <end position="381"/>
    </location>
</feature>
<comment type="similarity">
    <text evidence="2 8">Belongs to the glutamate--cysteine ligase type 1 family. Type 1 subfamily.</text>
</comment>
<dbReference type="GO" id="GO:0006750">
    <property type="term" value="P:glutathione biosynthetic process"/>
    <property type="evidence" value="ECO:0007669"/>
    <property type="project" value="UniProtKB-UniRule"/>
</dbReference>
<dbReference type="UniPathway" id="UPA00142">
    <property type="reaction ID" value="UER00209"/>
</dbReference>
<evidence type="ECO:0000256" key="5">
    <source>
        <dbReference type="ARBA" id="ARBA00022741"/>
    </source>
</evidence>
<keyword evidence="5 8" id="KW-0547">Nucleotide-binding</keyword>
<dbReference type="InterPro" id="IPR007370">
    <property type="entry name" value="Glu_cys_ligase"/>
</dbReference>
<evidence type="ECO:0000256" key="2">
    <source>
        <dbReference type="ARBA" id="ARBA00008772"/>
    </source>
</evidence>
<evidence type="ECO:0000256" key="4">
    <source>
        <dbReference type="ARBA" id="ARBA00022684"/>
    </source>
</evidence>
<keyword evidence="3 8" id="KW-0436">Ligase</keyword>
<dbReference type="STRING" id="1045558.SAMN05216175_11658"/>
<dbReference type="InterPro" id="IPR006334">
    <property type="entry name" value="Glut_cys_ligase"/>
</dbReference>
<name>A0A1I2VC00_9GAMM</name>
<dbReference type="NCBIfam" id="TIGR01434">
    <property type="entry name" value="glu_cys_ligase"/>
    <property type="match status" value="1"/>
</dbReference>
<dbReference type="GO" id="GO:0046872">
    <property type="term" value="F:metal ion binding"/>
    <property type="evidence" value="ECO:0007669"/>
    <property type="project" value="TreeGrafter"/>
</dbReference>
<dbReference type="AlphaFoldDB" id="A0A1I2VC00"/>